<evidence type="ECO:0000313" key="2">
    <source>
        <dbReference type="Proteomes" id="UP000198510"/>
    </source>
</evidence>
<keyword evidence="2" id="KW-1185">Reference proteome</keyword>
<organism evidence="1 2">
    <name type="scientific">Catalinimonas alkaloidigena</name>
    <dbReference type="NCBI Taxonomy" id="1075417"/>
    <lineage>
        <taxon>Bacteria</taxon>
        <taxon>Pseudomonadati</taxon>
        <taxon>Bacteroidota</taxon>
        <taxon>Cytophagia</taxon>
        <taxon>Cytophagales</taxon>
        <taxon>Catalimonadaceae</taxon>
        <taxon>Catalinimonas</taxon>
    </lineage>
</organism>
<dbReference type="OrthoDB" id="1092794at2"/>
<name>A0A1G9GK50_9BACT</name>
<protein>
    <submittedName>
        <fullName evidence="1">Uncharacterized protein</fullName>
    </submittedName>
</protein>
<dbReference type="Proteomes" id="UP000198510">
    <property type="component" value="Unassembled WGS sequence"/>
</dbReference>
<dbReference type="AlphaFoldDB" id="A0A1G9GK50"/>
<reference evidence="1 2" key="1">
    <citation type="submission" date="2016-10" db="EMBL/GenBank/DDBJ databases">
        <authorList>
            <person name="de Groot N.N."/>
        </authorList>
    </citation>
    <scope>NUCLEOTIDE SEQUENCE [LARGE SCALE GENOMIC DNA]</scope>
    <source>
        <strain evidence="1 2">DSM 25186</strain>
    </source>
</reference>
<dbReference type="EMBL" id="FNFO01000004">
    <property type="protein sequence ID" value="SDL01058.1"/>
    <property type="molecule type" value="Genomic_DNA"/>
</dbReference>
<sequence>MLRKYFKRKQKTSEINDERGYININTHVSEMLVAHGVSTKNDNNKIVINLRETVEFETRVYVSEYLNGIQTRFDLKVKLEDGNEYYESFGDIGKSIEESINNNLQNFSRSSLHVIIDALNDTQEYVECETWEIGRNSFKAYIGKLLIKSVNDRVIEFPKNLLDEIQRIITEKDLEERYYFIRFFYAHNQGESLVTEFMINNIKQEMEQIQLSEKLNWFKSNSFYSMRQFLILKKL</sequence>
<dbReference type="Pfam" id="PF19875">
    <property type="entry name" value="DUF6348"/>
    <property type="match status" value="1"/>
</dbReference>
<evidence type="ECO:0000313" key="1">
    <source>
        <dbReference type="EMBL" id="SDL01058.1"/>
    </source>
</evidence>
<accession>A0A1G9GK50</accession>
<dbReference type="RefSeq" id="WP_089681986.1">
    <property type="nucleotide sequence ID" value="NZ_FNFO01000004.1"/>
</dbReference>
<proteinExistence type="predicted"/>
<dbReference type="InterPro" id="IPR045929">
    <property type="entry name" value="DUF6348"/>
</dbReference>
<gene>
    <name evidence="1" type="ORF">SAMN05421823_104137</name>
</gene>